<dbReference type="AlphaFoldDB" id="A0A9W6EXB6"/>
<evidence type="ECO:0000256" key="4">
    <source>
        <dbReference type="ARBA" id="ARBA00023242"/>
    </source>
</evidence>
<evidence type="ECO:0000256" key="1">
    <source>
        <dbReference type="ARBA" id="ARBA00022723"/>
    </source>
</evidence>
<dbReference type="Gene3D" id="1.10.472.30">
    <property type="entry name" value="Transcription elongation factor S-II, central domain"/>
    <property type="match status" value="1"/>
</dbReference>
<dbReference type="OrthoDB" id="44867at2759"/>
<evidence type="ECO:0000256" key="3">
    <source>
        <dbReference type="ARBA" id="ARBA00022833"/>
    </source>
</evidence>
<protein>
    <recommendedName>
        <fullName evidence="6">TFIIS central domain-containing protein</fullName>
    </recommendedName>
</protein>
<proteinExistence type="predicted"/>
<dbReference type="SMART" id="SM00510">
    <property type="entry name" value="TFS2M"/>
    <property type="match status" value="1"/>
</dbReference>
<dbReference type="InterPro" id="IPR003618">
    <property type="entry name" value="TFIIS_cen_dom"/>
</dbReference>
<evidence type="ECO:0000259" key="6">
    <source>
        <dbReference type="PROSITE" id="PS51321"/>
    </source>
</evidence>
<dbReference type="InterPro" id="IPR036575">
    <property type="entry name" value="TFIIS_cen_dom_sf"/>
</dbReference>
<dbReference type="Pfam" id="PF07500">
    <property type="entry name" value="TFIIS_M"/>
    <property type="match status" value="1"/>
</dbReference>
<sequence length="224" mass="24363">MKRKSIWKELNLPPPPKRSSKASGSPVAAPDPIGQEAALQSLRSNCVRTLLSALQTLNSEEGKPPAGDEAYPADAPGVAEAVERELFVHHQSVAGQEYKAAARTLVASLKRNADLRQQVLSGEVRPSQLVAMDARELATRQQREEYARLQELETRRVTLAGRGSGALSTNEYRCGRCGGSMCDYLDSGRRDIGKCETWGSKDGQGSSRLVTCLGCGHRWEVDDV</sequence>
<comment type="caution">
    <text evidence="7">The sequence shown here is derived from an EMBL/GenBank/DDBJ whole genome shotgun (WGS) entry which is preliminary data.</text>
</comment>
<evidence type="ECO:0000256" key="2">
    <source>
        <dbReference type="ARBA" id="ARBA00022771"/>
    </source>
</evidence>
<dbReference type="EMBL" id="BRXU01000001">
    <property type="protein sequence ID" value="GLC48105.1"/>
    <property type="molecule type" value="Genomic_DNA"/>
</dbReference>
<accession>A0A9W6EXB6</accession>
<keyword evidence="2" id="KW-0863">Zinc-finger</keyword>
<dbReference type="GO" id="GO:0005634">
    <property type="term" value="C:nucleus"/>
    <property type="evidence" value="ECO:0007669"/>
    <property type="project" value="TreeGrafter"/>
</dbReference>
<dbReference type="Proteomes" id="UP001165080">
    <property type="component" value="Unassembled WGS sequence"/>
</dbReference>
<feature type="region of interest" description="Disordered" evidence="5">
    <location>
        <begin position="1"/>
        <end position="36"/>
    </location>
</feature>
<organism evidence="7 8">
    <name type="scientific">Pleodorina starrii</name>
    <dbReference type="NCBI Taxonomy" id="330485"/>
    <lineage>
        <taxon>Eukaryota</taxon>
        <taxon>Viridiplantae</taxon>
        <taxon>Chlorophyta</taxon>
        <taxon>core chlorophytes</taxon>
        <taxon>Chlorophyceae</taxon>
        <taxon>CS clade</taxon>
        <taxon>Chlamydomonadales</taxon>
        <taxon>Volvocaceae</taxon>
        <taxon>Pleodorina</taxon>
    </lineage>
</organism>
<keyword evidence="1" id="KW-0479">Metal-binding</keyword>
<dbReference type="GO" id="GO:0008270">
    <property type="term" value="F:zinc ion binding"/>
    <property type="evidence" value="ECO:0007669"/>
    <property type="project" value="UniProtKB-KW"/>
</dbReference>
<evidence type="ECO:0000313" key="7">
    <source>
        <dbReference type="EMBL" id="GLC48105.1"/>
    </source>
</evidence>
<dbReference type="PROSITE" id="PS51321">
    <property type="entry name" value="TFIIS_CENTRAL"/>
    <property type="match status" value="1"/>
</dbReference>
<gene>
    <name evidence="7" type="primary">PLEST007500</name>
    <name evidence="7" type="ORF">PLESTB_000059700</name>
</gene>
<feature type="domain" description="TFIIS central" evidence="6">
    <location>
        <begin position="42"/>
        <end position="165"/>
    </location>
</feature>
<dbReference type="GO" id="GO:0006351">
    <property type="term" value="P:DNA-templated transcription"/>
    <property type="evidence" value="ECO:0007669"/>
    <property type="project" value="InterPro"/>
</dbReference>
<dbReference type="PANTHER" id="PTHR11477">
    <property type="entry name" value="TRANSCRIPTION FACTOR S-II ZINC FINGER DOMAIN-CONTAINING PROTEIN"/>
    <property type="match status" value="1"/>
</dbReference>
<keyword evidence="8" id="KW-1185">Reference proteome</keyword>
<dbReference type="PANTHER" id="PTHR11477:SF0">
    <property type="entry name" value="IP08861P-RELATED"/>
    <property type="match status" value="1"/>
</dbReference>
<name>A0A9W6EXB6_9CHLO</name>
<reference evidence="7 8" key="1">
    <citation type="journal article" date="2023" name="Commun. Biol.">
        <title>Reorganization of the ancestral sex-determining regions during the evolution of trioecy in Pleodorina starrii.</title>
        <authorList>
            <person name="Takahashi K."/>
            <person name="Suzuki S."/>
            <person name="Kawai-Toyooka H."/>
            <person name="Yamamoto K."/>
            <person name="Hamaji T."/>
            <person name="Ootsuki R."/>
            <person name="Yamaguchi H."/>
            <person name="Kawachi M."/>
            <person name="Higashiyama T."/>
            <person name="Nozaki H."/>
        </authorList>
    </citation>
    <scope>NUCLEOTIDE SEQUENCE [LARGE SCALE GENOMIC DNA]</scope>
    <source>
        <strain evidence="7 8">NIES-4479</strain>
    </source>
</reference>
<evidence type="ECO:0000256" key="5">
    <source>
        <dbReference type="SAM" id="MobiDB-lite"/>
    </source>
</evidence>
<keyword evidence="4" id="KW-0539">Nucleus</keyword>
<dbReference type="SUPFAM" id="SSF46942">
    <property type="entry name" value="Elongation factor TFIIS domain 2"/>
    <property type="match status" value="1"/>
</dbReference>
<keyword evidence="3" id="KW-0862">Zinc</keyword>
<evidence type="ECO:0000313" key="8">
    <source>
        <dbReference type="Proteomes" id="UP001165080"/>
    </source>
</evidence>